<dbReference type="AlphaFoldDB" id="A0A484ZQR2"/>
<keyword evidence="1" id="KW-0812">Transmembrane</keyword>
<dbReference type="EMBL" id="CAADJA010000002">
    <property type="protein sequence ID" value="VFS50625.1"/>
    <property type="molecule type" value="Genomic_DNA"/>
</dbReference>
<dbReference type="Proteomes" id="UP000373449">
    <property type="component" value="Unassembled WGS sequence"/>
</dbReference>
<keyword evidence="1" id="KW-1133">Transmembrane helix</keyword>
<name>A0A484ZQR2_9GAMM</name>
<gene>
    <name evidence="2" type="ORF">NCTC12282_04603</name>
</gene>
<organism evidence="2 3">
    <name type="scientific">Budvicia aquatica</name>
    <dbReference type="NCBI Taxonomy" id="82979"/>
    <lineage>
        <taxon>Bacteria</taxon>
        <taxon>Pseudomonadati</taxon>
        <taxon>Pseudomonadota</taxon>
        <taxon>Gammaproteobacteria</taxon>
        <taxon>Enterobacterales</taxon>
        <taxon>Budviciaceae</taxon>
        <taxon>Budvicia</taxon>
    </lineage>
</organism>
<proteinExistence type="predicted"/>
<evidence type="ECO:0000313" key="3">
    <source>
        <dbReference type="Proteomes" id="UP000373449"/>
    </source>
</evidence>
<sequence length="72" mass="7783">MDPVGLALAAAITTSYTITLPPHSKVNAIYFSTGYFSILDQIKYAMITCFIGASVISIALFTWFKVIGLFTG</sequence>
<accession>A0A484ZQR2</accession>
<feature type="transmembrane region" description="Helical" evidence="1">
    <location>
        <begin position="41"/>
        <end position="64"/>
    </location>
</feature>
<evidence type="ECO:0000256" key="1">
    <source>
        <dbReference type="SAM" id="Phobius"/>
    </source>
</evidence>
<protein>
    <submittedName>
        <fullName evidence="2">Uncharacterized protein</fullName>
    </submittedName>
</protein>
<reference evidence="2 3" key="1">
    <citation type="submission" date="2019-03" db="EMBL/GenBank/DDBJ databases">
        <authorList>
            <consortium name="Pathogen Informatics"/>
        </authorList>
    </citation>
    <scope>NUCLEOTIDE SEQUENCE [LARGE SCALE GENOMIC DNA]</scope>
    <source>
        <strain evidence="2 3">NCTC12282</strain>
    </source>
</reference>
<evidence type="ECO:0000313" key="2">
    <source>
        <dbReference type="EMBL" id="VFS50625.1"/>
    </source>
</evidence>
<keyword evidence="1" id="KW-0472">Membrane</keyword>